<evidence type="ECO:0000256" key="3">
    <source>
        <dbReference type="ARBA" id="ARBA00023125"/>
    </source>
</evidence>
<dbReference type="InterPro" id="IPR005119">
    <property type="entry name" value="LysR_subst-bd"/>
</dbReference>
<reference evidence="6 7" key="1">
    <citation type="submission" date="2019-02" db="EMBL/GenBank/DDBJ databases">
        <title>Genomic Encyclopedia of Type Strains, Phase IV (KMG-IV): sequencing the most valuable type-strain genomes for metagenomic binning, comparative biology and taxonomic classification.</title>
        <authorList>
            <person name="Goeker M."/>
        </authorList>
    </citation>
    <scope>NUCLEOTIDE SEQUENCE [LARGE SCALE GENOMIC DNA]</scope>
    <source>
        <strain evidence="6 7">K24</strain>
    </source>
</reference>
<dbReference type="InterPro" id="IPR036390">
    <property type="entry name" value="WH_DNA-bd_sf"/>
</dbReference>
<sequence>MKSLRAFEAAARLMSFTAAADELCVTQVAVSRQVRGLEDFLGVELFDRRGQSIALTKAGSRYYPAVRRALNDLAFATSQLSRRGQPQVLSILAYNTFAQCWLIPMLPAFHEQHPTVEIRLSASSALVDFNHQDFDAAIRFGVPDIPGIEVDMLAPIELVPVMSPELLGKAGGSPGISAMLELPLLHSLARPGDWEGWFRHAGLASDHAGRGHKFESSLMAYEAAIRGLGVALGVRILVEGYLASGQLVAPFDASYRPAGGYFLVHPKDRAPTAAFRAFRRWLLTELGSRADDVMDEAPVPPNPTK</sequence>
<comment type="caution">
    <text evidence="6">The sequence shown here is derived from an EMBL/GenBank/DDBJ whole genome shotgun (WGS) entry which is preliminary data.</text>
</comment>
<name>A0A4Q7NF82_9BURK</name>
<gene>
    <name evidence="6" type="ORF">EV675_4341</name>
</gene>
<proteinExistence type="inferred from homology"/>
<evidence type="ECO:0000313" key="7">
    <source>
        <dbReference type="Proteomes" id="UP000292445"/>
    </source>
</evidence>
<dbReference type="CDD" id="cd08432">
    <property type="entry name" value="PBP2_GcdR_TrpI_HvrB_AmpR_like"/>
    <property type="match status" value="1"/>
</dbReference>
<dbReference type="GO" id="GO:0043565">
    <property type="term" value="F:sequence-specific DNA binding"/>
    <property type="evidence" value="ECO:0007669"/>
    <property type="project" value="TreeGrafter"/>
</dbReference>
<dbReference type="InterPro" id="IPR036388">
    <property type="entry name" value="WH-like_DNA-bd_sf"/>
</dbReference>
<organism evidence="6 7">
    <name type="scientific">Pigmentiphaga kullae</name>
    <dbReference type="NCBI Taxonomy" id="151784"/>
    <lineage>
        <taxon>Bacteria</taxon>
        <taxon>Pseudomonadati</taxon>
        <taxon>Pseudomonadota</taxon>
        <taxon>Betaproteobacteria</taxon>
        <taxon>Burkholderiales</taxon>
        <taxon>Alcaligenaceae</taxon>
        <taxon>Pigmentiphaga</taxon>
    </lineage>
</organism>
<dbReference type="AlphaFoldDB" id="A0A4Q7NF82"/>
<dbReference type="NCBIfam" id="NF008352">
    <property type="entry name" value="PRK11139.1"/>
    <property type="match status" value="1"/>
</dbReference>
<dbReference type="InterPro" id="IPR058163">
    <property type="entry name" value="LysR-type_TF_proteobact-type"/>
</dbReference>
<dbReference type="InterPro" id="IPR000847">
    <property type="entry name" value="LysR_HTH_N"/>
</dbReference>
<dbReference type="SUPFAM" id="SSF46785">
    <property type="entry name" value="Winged helix' DNA-binding domain"/>
    <property type="match status" value="1"/>
</dbReference>
<accession>A0A4Q7NF82</accession>
<dbReference type="GO" id="GO:0003700">
    <property type="term" value="F:DNA-binding transcription factor activity"/>
    <property type="evidence" value="ECO:0007669"/>
    <property type="project" value="InterPro"/>
</dbReference>
<dbReference type="PRINTS" id="PR00039">
    <property type="entry name" value="HTHLYSR"/>
</dbReference>
<evidence type="ECO:0000259" key="5">
    <source>
        <dbReference type="PROSITE" id="PS50931"/>
    </source>
</evidence>
<dbReference type="Proteomes" id="UP000292445">
    <property type="component" value="Unassembled WGS sequence"/>
</dbReference>
<dbReference type="GO" id="GO:0006351">
    <property type="term" value="P:DNA-templated transcription"/>
    <property type="evidence" value="ECO:0007669"/>
    <property type="project" value="TreeGrafter"/>
</dbReference>
<protein>
    <submittedName>
        <fullName evidence="6">LysR family glycine cleavage system transcriptional activator</fullName>
    </submittedName>
</protein>
<evidence type="ECO:0000256" key="2">
    <source>
        <dbReference type="ARBA" id="ARBA00023015"/>
    </source>
</evidence>
<keyword evidence="3" id="KW-0238">DNA-binding</keyword>
<comment type="similarity">
    <text evidence="1">Belongs to the LysR transcriptional regulatory family.</text>
</comment>
<dbReference type="SUPFAM" id="SSF53850">
    <property type="entry name" value="Periplasmic binding protein-like II"/>
    <property type="match status" value="1"/>
</dbReference>
<dbReference type="PANTHER" id="PTHR30537:SF74">
    <property type="entry name" value="HTH-TYPE TRANSCRIPTIONAL REGULATOR TRPI"/>
    <property type="match status" value="1"/>
</dbReference>
<dbReference type="EMBL" id="SGXC01000002">
    <property type="protein sequence ID" value="RZS81713.1"/>
    <property type="molecule type" value="Genomic_DNA"/>
</dbReference>
<dbReference type="Pfam" id="PF00126">
    <property type="entry name" value="HTH_1"/>
    <property type="match status" value="1"/>
</dbReference>
<dbReference type="PANTHER" id="PTHR30537">
    <property type="entry name" value="HTH-TYPE TRANSCRIPTIONAL REGULATOR"/>
    <property type="match status" value="1"/>
</dbReference>
<dbReference type="Pfam" id="PF03466">
    <property type="entry name" value="LysR_substrate"/>
    <property type="match status" value="1"/>
</dbReference>
<dbReference type="FunFam" id="1.10.10.10:FF:000038">
    <property type="entry name" value="Glycine cleavage system transcriptional activator"/>
    <property type="match status" value="1"/>
</dbReference>
<evidence type="ECO:0000256" key="4">
    <source>
        <dbReference type="ARBA" id="ARBA00023163"/>
    </source>
</evidence>
<evidence type="ECO:0000313" key="6">
    <source>
        <dbReference type="EMBL" id="RZS81713.1"/>
    </source>
</evidence>
<dbReference type="Gene3D" id="3.40.190.10">
    <property type="entry name" value="Periplasmic binding protein-like II"/>
    <property type="match status" value="2"/>
</dbReference>
<keyword evidence="4" id="KW-0804">Transcription</keyword>
<dbReference type="Gene3D" id="1.10.10.10">
    <property type="entry name" value="Winged helix-like DNA-binding domain superfamily/Winged helix DNA-binding domain"/>
    <property type="match status" value="1"/>
</dbReference>
<evidence type="ECO:0000256" key="1">
    <source>
        <dbReference type="ARBA" id="ARBA00009437"/>
    </source>
</evidence>
<feature type="domain" description="HTH lysR-type" evidence="5">
    <location>
        <begin position="1"/>
        <end position="56"/>
    </location>
</feature>
<keyword evidence="2" id="KW-0805">Transcription regulation</keyword>
<keyword evidence="7" id="KW-1185">Reference proteome</keyword>
<dbReference type="PROSITE" id="PS50931">
    <property type="entry name" value="HTH_LYSR"/>
    <property type="match status" value="1"/>
</dbReference>